<accession>A0A0C9V9W4</accession>
<keyword evidence="2" id="KW-1185">Reference proteome</keyword>
<reference evidence="1 2" key="1">
    <citation type="submission" date="2014-06" db="EMBL/GenBank/DDBJ databases">
        <title>Evolutionary Origins and Diversification of the Mycorrhizal Mutualists.</title>
        <authorList>
            <consortium name="DOE Joint Genome Institute"/>
            <consortium name="Mycorrhizal Genomics Consortium"/>
            <person name="Kohler A."/>
            <person name="Kuo A."/>
            <person name="Nagy L.G."/>
            <person name="Floudas D."/>
            <person name="Copeland A."/>
            <person name="Barry K.W."/>
            <person name="Cichocki N."/>
            <person name="Veneault-Fourrey C."/>
            <person name="LaButti K."/>
            <person name="Lindquist E.A."/>
            <person name="Lipzen A."/>
            <person name="Lundell T."/>
            <person name="Morin E."/>
            <person name="Murat C."/>
            <person name="Riley R."/>
            <person name="Ohm R."/>
            <person name="Sun H."/>
            <person name="Tunlid A."/>
            <person name="Henrissat B."/>
            <person name="Grigoriev I.V."/>
            <person name="Hibbett D.S."/>
            <person name="Martin F."/>
        </authorList>
    </citation>
    <scope>NUCLEOTIDE SEQUENCE [LARGE SCALE GENOMIC DNA]</scope>
    <source>
        <strain evidence="1 2">SS14</strain>
    </source>
</reference>
<dbReference type="HOGENOM" id="CLU_1403254_0_0_1"/>
<dbReference type="AlphaFoldDB" id="A0A0C9V9W4"/>
<dbReference type="Proteomes" id="UP000054279">
    <property type="component" value="Unassembled WGS sequence"/>
</dbReference>
<dbReference type="EMBL" id="KN837121">
    <property type="protein sequence ID" value="KIJ43764.1"/>
    <property type="molecule type" value="Genomic_DNA"/>
</dbReference>
<evidence type="ECO:0000313" key="1">
    <source>
        <dbReference type="EMBL" id="KIJ43764.1"/>
    </source>
</evidence>
<protein>
    <submittedName>
        <fullName evidence="1">Uncharacterized protein</fullName>
    </submittedName>
</protein>
<gene>
    <name evidence="1" type="ORF">M422DRAFT_253017</name>
</gene>
<name>A0A0C9V9W4_SPHS4</name>
<proteinExistence type="predicted"/>
<organism evidence="1 2">
    <name type="scientific">Sphaerobolus stellatus (strain SS14)</name>
    <dbReference type="NCBI Taxonomy" id="990650"/>
    <lineage>
        <taxon>Eukaryota</taxon>
        <taxon>Fungi</taxon>
        <taxon>Dikarya</taxon>
        <taxon>Basidiomycota</taxon>
        <taxon>Agaricomycotina</taxon>
        <taxon>Agaricomycetes</taxon>
        <taxon>Phallomycetidae</taxon>
        <taxon>Geastrales</taxon>
        <taxon>Sphaerobolaceae</taxon>
        <taxon>Sphaerobolus</taxon>
    </lineage>
</organism>
<evidence type="ECO:0000313" key="2">
    <source>
        <dbReference type="Proteomes" id="UP000054279"/>
    </source>
</evidence>
<sequence length="194" mass="22244">MGYQASSFKEAQIHAGPTTLADQGLPGSSDLRRVSIAIYQEYSLLSHLRRPQSSSRFRVQRSSSRNRGKSLDSVRELDVSIPRRIIVKGDLARSLHILPQNSDNRPSVPLMEHPELFHSYILRLLRLSLWMGVQDNVSYEILFHYIFILPIYSSRSTPSNCRCWHPRIQTANTTIVIEQSEYASYHICDSRCSP</sequence>